<feature type="domain" description="ABC transporter substrate-binding protein PnrA-like" evidence="8">
    <location>
        <begin position="30"/>
        <end position="309"/>
    </location>
</feature>
<evidence type="ECO:0000256" key="3">
    <source>
        <dbReference type="ARBA" id="ARBA00022475"/>
    </source>
</evidence>
<comment type="subcellular location">
    <subcellularLocation>
        <location evidence="1">Cell membrane</location>
        <topology evidence="1">Lipid-anchor</topology>
    </subcellularLocation>
</comment>
<dbReference type="Gene3D" id="3.40.50.2300">
    <property type="match status" value="2"/>
</dbReference>
<dbReference type="CDD" id="cd06353">
    <property type="entry name" value="PBP1_Med-like"/>
    <property type="match status" value="1"/>
</dbReference>
<dbReference type="PANTHER" id="PTHR34296:SF2">
    <property type="entry name" value="ABC TRANSPORTER GUANOSINE-BINDING PROTEIN NUPN"/>
    <property type="match status" value="1"/>
</dbReference>
<keyword evidence="3" id="KW-1003">Cell membrane</keyword>
<dbReference type="AlphaFoldDB" id="A0A1Q8Q9A7"/>
<dbReference type="PANTHER" id="PTHR34296">
    <property type="entry name" value="TRANSCRIPTIONAL ACTIVATOR PROTEIN MED"/>
    <property type="match status" value="1"/>
</dbReference>
<evidence type="ECO:0000313" key="10">
    <source>
        <dbReference type="Proteomes" id="UP000185568"/>
    </source>
</evidence>
<keyword evidence="4 7" id="KW-0732">Signal</keyword>
<evidence type="ECO:0000256" key="6">
    <source>
        <dbReference type="ARBA" id="ARBA00023288"/>
    </source>
</evidence>
<dbReference type="GO" id="GO:0005886">
    <property type="term" value="C:plasma membrane"/>
    <property type="evidence" value="ECO:0007669"/>
    <property type="project" value="UniProtKB-SubCell"/>
</dbReference>
<proteinExistence type="inferred from homology"/>
<evidence type="ECO:0000256" key="7">
    <source>
        <dbReference type="SAM" id="SignalP"/>
    </source>
</evidence>
<evidence type="ECO:0000256" key="5">
    <source>
        <dbReference type="ARBA" id="ARBA00023136"/>
    </source>
</evidence>
<accession>A0A1Q8Q9A7</accession>
<evidence type="ECO:0000259" key="8">
    <source>
        <dbReference type="Pfam" id="PF02608"/>
    </source>
</evidence>
<evidence type="ECO:0000256" key="4">
    <source>
        <dbReference type="ARBA" id="ARBA00022729"/>
    </source>
</evidence>
<dbReference type="Proteomes" id="UP000185568">
    <property type="component" value="Unassembled WGS sequence"/>
</dbReference>
<evidence type="ECO:0000256" key="1">
    <source>
        <dbReference type="ARBA" id="ARBA00004193"/>
    </source>
</evidence>
<keyword evidence="5" id="KW-0472">Membrane</keyword>
<comment type="caution">
    <text evidence="9">The sequence shown here is derived from an EMBL/GenBank/DDBJ whole genome shotgun (WGS) entry which is preliminary data.</text>
</comment>
<sequence length="319" mass="34921">MKKWISLFTLAVLLMTGCSNEPESGQMTGVGMLITDTISDQVWGTKGYKGMLKIQSEYGVDVFYKERINSQALAERAVDELAHKGVNLIFGHGMEYADFFNKIAPDYPNIHFVSFNGDAKRKNTTSLKFEGHAMGFFGGMTAAHASKTDTVAVIATFQWQPEVKGFNDGALYENPNVSVITEYVNNWDDTETALAVLDKAIAAGADVIYPAGDGYNVPVIEKVKEHHLQAIGYVSDQSDLGEETVLTSTVQHVDRLYSLVAGQFAEGTLAAGNVHFDFADNVISLSPFSETIDTEFAADMEQLITEYKETGQLPGQKGR</sequence>
<feature type="chain" id="PRO_5039441532" evidence="7">
    <location>
        <begin position="22"/>
        <end position="319"/>
    </location>
</feature>
<dbReference type="EMBL" id="MSDU01000004">
    <property type="protein sequence ID" value="OLN23891.1"/>
    <property type="molecule type" value="Genomic_DNA"/>
</dbReference>
<dbReference type="RefSeq" id="WP_075397199.1">
    <property type="nucleotide sequence ID" value="NZ_MSDU01000004.1"/>
</dbReference>
<dbReference type="InterPro" id="IPR028082">
    <property type="entry name" value="Peripla_BP_I"/>
</dbReference>
<keyword evidence="6" id="KW-0449">Lipoprotein</keyword>
<feature type="signal peptide" evidence="7">
    <location>
        <begin position="1"/>
        <end position="21"/>
    </location>
</feature>
<dbReference type="Pfam" id="PF02608">
    <property type="entry name" value="Bmp"/>
    <property type="match status" value="1"/>
</dbReference>
<organism evidence="9 10">
    <name type="scientific">Domibacillus antri</name>
    <dbReference type="NCBI Taxonomy" id="1714264"/>
    <lineage>
        <taxon>Bacteria</taxon>
        <taxon>Bacillati</taxon>
        <taxon>Bacillota</taxon>
        <taxon>Bacilli</taxon>
        <taxon>Bacillales</taxon>
        <taxon>Bacillaceae</taxon>
        <taxon>Domibacillus</taxon>
    </lineage>
</organism>
<dbReference type="PROSITE" id="PS51257">
    <property type="entry name" value="PROKAR_LIPOPROTEIN"/>
    <property type="match status" value="1"/>
</dbReference>
<keyword evidence="10" id="KW-1185">Reference proteome</keyword>
<dbReference type="InterPro" id="IPR050957">
    <property type="entry name" value="BMP_lipoprotein"/>
</dbReference>
<protein>
    <submittedName>
        <fullName evidence="9">BMP family ABC transporter substrate-binding protein</fullName>
    </submittedName>
</protein>
<dbReference type="SUPFAM" id="SSF53822">
    <property type="entry name" value="Periplasmic binding protein-like I"/>
    <property type="match status" value="1"/>
</dbReference>
<dbReference type="InterPro" id="IPR003760">
    <property type="entry name" value="PnrA-like"/>
</dbReference>
<evidence type="ECO:0000256" key="2">
    <source>
        <dbReference type="ARBA" id="ARBA00008610"/>
    </source>
</evidence>
<comment type="similarity">
    <text evidence="2">Belongs to the BMP lipoprotein family.</text>
</comment>
<gene>
    <name evidence="9" type="ORF">BTO30_02490</name>
</gene>
<name>A0A1Q8Q9A7_9BACI</name>
<dbReference type="STRING" id="1714264.BTO30_02490"/>
<evidence type="ECO:0000313" key="9">
    <source>
        <dbReference type="EMBL" id="OLN23891.1"/>
    </source>
</evidence>
<reference evidence="9 10" key="1">
    <citation type="submission" date="2016-12" db="EMBL/GenBank/DDBJ databases">
        <title>Domibacillus antri genome sequencing.</title>
        <authorList>
            <person name="Verma A."/>
            <person name="Krishnamurthi S."/>
        </authorList>
    </citation>
    <scope>NUCLEOTIDE SEQUENCE [LARGE SCALE GENOMIC DNA]</scope>
    <source>
        <strain evidence="9 10">XD80</strain>
    </source>
</reference>